<keyword evidence="7 9" id="KW-0472">Membrane</keyword>
<feature type="transmembrane region" description="Helical" evidence="9">
    <location>
        <begin position="397"/>
        <end position="421"/>
    </location>
</feature>
<feature type="transmembrane region" description="Helical" evidence="9">
    <location>
        <begin position="514"/>
        <end position="535"/>
    </location>
</feature>
<evidence type="ECO:0000256" key="6">
    <source>
        <dbReference type="ARBA" id="ARBA00022989"/>
    </source>
</evidence>
<evidence type="ECO:0000256" key="3">
    <source>
        <dbReference type="ARBA" id="ARBA00022528"/>
    </source>
</evidence>
<evidence type="ECO:0000256" key="9">
    <source>
        <dbReference type="SAM" id="Phobius"/>
    </source>
</evidence>
<reference evidence="12 13" key="2">
    <citation type="submission" date="2024-05" db="EMBL/GenBank/DDBJ databases">
        <authorList>
            <person name="Chen Y."/>
            <person name="Shah S."/>
            <person name="Dougan E. K."/>
            <person name="Thang M."/>
            <person name="Chan C."/>
        </authorList>
    </citation>
    <scope>NUCLEOTIDE SEQUENCE [LARGE SCALE GENOMIC DNA]</scope>
</reference>
<dbReference type="EMBL" id="CAMXCT020000168">
    <property type="protein sequence ID" value="CAL1128296.1"/>
    <property type="molecule type" value="Genomic_DNA"/>
</dbReference>
<evidence type="ECO:0000256" key="1">
    <source>
        <dbReference type="ARBA" id="ARBA00004141"/>
    </source>
</evidence>
<feature type="domain" description="Ion transport" evidence="10">
    <location>
        <begin position="368"/>
        <end position="616"/>
    </location>
</feature>
<dbReference type="Pfam" id="PF00520">
    <property type="entry name" value="Ion_trans"/>
    <property type="match status" value="1"/>
</dbReference>
<organism evidence="11">
    <name type="scientific">Cladocopium goreaui</name>
    <dbReference type="NCBI Taxonomy" id="2562237"/>
    <lineage>
        <taxon>Eukaryota</taxon>
        <taxon>Sar</taxon>
        <taxon>Alveolata</taxon>
        <taxon>Dinophyceae</taxon>
        <taxon>Suessiales</taxon>
        <taxon>Symbiodiniaceae</taxon>
        <taxon>Cladocopium</taxon>
    </lineage>
</organism>
<feature type="transmembrane region" description="Helical" evidence="9">
    <location>
        <begin position="587"/>
        <end position="614"/>
    </location>
</feature>
<dbReference type="Gene3D" id="1.10.287.70">
    <property type="match status" value="1"/>
</dbReference>
<dbReference type="Pfam" id="PF00504">
    <property type="entry name" value="Chloroa_b-bind"/>
    <property type="match status" value="1"/>
</dbReference>
<sequence>MRRGVYRASAAILGDPGNERRRGVPGGDGSSGGKFNLADEKKVKVQKKKKEMYELQYEAGAIAPLYAWDPAGFVQKGPSQTESFYRLRQAELKHGRVAMLALVGEIVQHYVYLPFFDGVGKGLDVGILSCGDLVVLWCKAEFLVMAGHSHSGRGDAWNEAFWDLHRRLGECYAQDLLMMQEGRMPAPPLPRAPSKETPPSLWAESVKMAPSAPSPATPCNGRVPSQPLFPLPRAASKPLVPVDDMGLMLMDSPDLWQSEAFLEDLQVLQKKHDRDIVQSNRSPTEKSKNSMPSEEFDSEHVFCPRAFWSKPIDGSEEVGRQSKSICAFTSKSRRVLSTGGIAPELLRARRTSSQCFYMLRNPSSTFSTWWGTIGVLLLSYDFVVIPLRFVGLGESSLLTIMFWIAHLYWNAAIPLSFITGYDEDGLLVLNLRKTCRNYGTTWFILDLALVSLDWTILVLDSDGDSAGVARLSRTIRSLRFLRLLRLGRVVRLGSIIESVKEQLSSRMANIQYSIMKIIFQLLIYNHIIACLWYGIGAEDHDDSSWVEKMQLNERSVSVRYATSLHWAYSQLGVGSTEIEAINLNERIFSIVVSFMALLSFSTVISSMTSLLAALQKLKNDEMEQFSGLRKFLLHNNIDPDLSIRVTRFLKHTFDMKHKALSKDGKVAILDMLSKSLHEELEVQRHNECLQDSGFLHQLLLDPGTDAYQVLCSVVTTCLQHGVFALDDVVFAHGTVSAACYYISDGRCRYDHSTLKSAHLARLSNVWIAEMCLWTPWLHMGNLEAQDISRLISIEVATFCDAVDKNQRIRRMASDYAVEFVRDLNILKHWSDLNPAILKEEDQRSIGFPQSSSIHARKCCSGKGLFSKVLPSG</sequence>
<dbReference type="SUPFAM" id="SSF81324">
    <property type="entry name" value="Voltage-gated potassium channels"/>
    <property type="match status" value="1"/>
</dbReference>
<gene>
    <name evidence="11" type="ORF">C1SCF055_LOCUS3285</name>
</gene>
<evidence type="ECO:0000256" key="5">
    <source>
        <dbReference type="ARBA" id="ARBA00022692"/>
    </source>
</evidence>
<proteinExistence type="predicted"/>
<dbReference type="Gene3D" id="1.10.3460.10">
    <property type="entry name" value="Chlorophyll a/b binding protein domain"/>
    <property type="match status" value="1"/>
</dbReference>
<dbReference type="GO" id="GO:0003254">
    <property type="term" value="P:regulation of membrane depolarization"/>
    <property type="evidence" value="ECO:0007669"/>
    <property type="project" value="TreeGrafter"/>
</dbReference>
<dbReference type="InterPro" id="IPR051413">
    <property type="entry name" value="K/Na_HCN_channel"/>
</dbReference>
<dbReference type="InterPro" id="IPR005821">
    <property type="entry name" value="Ion_trans_dom"/>
</dbReference>
<protein>
    <submittedName>
        <fullName evidence="12">Potassium/sodium hyperpolarization-activated cyclic nucleotide-gated channel 1</fullName>
    </submittedName>
</protein>
<dbReference type="OrthoDB" id="415460at2759"/>
<dbReference type="PANTHER" id="PTHR45689:SF5">
    <property type="entry name" value="I[[H]] CHANNEL, ISOFORM E"/>
    <property type="match status" value="1"/>
</dbReference>
<dbReference type="SUPFAM" id="SSF103511">
    <property type="entry name" value="Chlorophyll a-b binding protein"/>
    <property type="match status" value="1"/>
</dbReference>
<evidence type="ECO:0000259" key="10">
    <source>
        <dbReference type="Pfam" id="PF00520"/>
    </source>
</evidence>
<dbReference type="AlphaFoldDB" id="A0A9P1BN70"/>
<comment type="subcellular location">
    <subcellularLocation>
        <location evidence="1">Membrane</location>
        <topology evidence="1">Multi-pass membrane protein</topology>
    </subcellularLocation>
    <subcellularLocation>
        <location evidence="2">Plastid</location>
        <location evidence="2">Chloroplast</location>
    </subcellularLocation>
</comment>
<evidence type="ECO:0000313" key="13">
    <source>
        <dbReference type="Proteomes" id="UP001152797"/>
    </source>
</evidence>
<dbReference type="GO" id="GO:0098855">
    <property type="term" value="C:HCN channel complex"/>
    <property type="evidence" value="ECO:0007669"/>
    <property type="project" value="TreeGrafter"/>
</dbReference>
<keyword evidence="13" id="KW-1185">Reference proteome</keyword>
<comment type="caution">
    <text evidence="11">The sequence shown here is derived from an EMBL/GenBank/DDBJ whole genome shotgun (WGS) entry which is preliminary data.</text>
</comment>
<dbReference type="SUPFAM" id="SSF51206">
    <property type="entry name" value="cAMP-binding domain-like"/>
    <property type="match status" value="1"/>
</dbReference>
<keyword evidence="5 9" id="KW-0812">Transmembrane</keyword>
<reference evidence="11" key="1">
    <citation type="submission" date="2022-10" db="EMBL/GenBank/DDBJ databases">
        <authorList>
            <person name="Chen Y."/>
            <person name="Dougan E. K."/>
            <person name="Chan C."/>
            <person name="Rhodes N."/>
            <person name="Thang M."/>
        </authorList>
    </citation>
    <scope>NUCLEOTIDE SEQUENCE</scope>
</reference>
<dbReference type="GO" id="GO:0005249">
    <property type="term" value="F:voltage-gated potassium channel activity"/>
    <property type="evidence" value="ECO:0007669"/>
    <property type="project" value="TreeGrafter"/>
</dbReference>
<evidence type="ECO:0000256" key="8">
    <source>
        <dbReference type="SAM" id="MobiDB-lite"/>
    </source>
</evidence>
<feature type="transmembrane region" description="Helical" evidence="9">
    <location>
        <begin position="369"/>
        <end position="390"/>
    </location>
</feature>
<dbReference type="EMBL" id="CAMXCT010000168">
    <property type="protein sequence ID" value="CAI3974921.1"/>
    <property type="molecule type" value="Genomic_DNA"/>
</dbReference>
<dbReference type="InterPro" id="IPR018490">
    <property type="entry name" value="cNMP-bd_dom_sf"/>
</dbReference>
<accession>A0A9P1BN70</accession>
<keyword evidence="3" id="KW-0150">Chloroplast</keyword>
<dbReference type="EMBL" id="CAMXCT030000168">
    <property type="protein sequence ID" value="CAL4762233.1"/>
    <property type="molecule type" value="Genomic_DNA"/>
</dbReference>
<feature type="region of interest" description="Disordered" evidence="8">
    <location>
        <begin position="12"/>
        <end position="35"/>
    </location>
</feature>
<dbReference type="Proteomes" id="UP001152797">
    <property type="component" value="Unassembled WGS sequence"/>
</dbReference>
<evidence type="ECO:0000256" key="4">
    <source>
        <dbReference type="ARBA" id="ARBA00022640"/>
    </source>
</evidence>
<dbReference type="InterPro" id="IPR022796">
    <property type="entry name" value="Chloroa_b-bind"/>
</dbReference>
<name>A0A9P1BN70_9DINO</name>
<evidence type="ECO:0000256" key="7">
    <source>
        <dbReference type="ARBA" id="ARBA00023136"/>
    </source>
</evidence>
<evidence type="ECO:0000313" key="11">
    <source>
        <dbReference type="EMBL" id="CAI3974921.1"/>
    </source>
</evidence>
<dbReference type="PANTHER" id="PTHR45689">
    <property type="entry name" value="I[[H]] CHANNEL, ISOFORM E"/>
    <property type="match status" value="1"/>
</dbReference>
<evidence type="ECO:0000256" key="2">
    <source>
        <dbReference type="ARBA" id="ARBA00004229"/>
    </source>
</evidence>
<dbReference type="GO" id="GO:0035725">
    <property type="term" value="P:sodium ion transmembrane transport"/>
    <property type="evidence" value="ECO:0007669"/>
    <property type="project" value="TreeGrafter"/>
</dbReference>
<keyword evidence="6 9" id="KW-1133">Transmembrane helix</keyword>
<evidence type="ECO:0000313" key="12">
    <source>
        <dbReference type="EMBL" id="CAL4762233.1"/>
    </source>
</evidence>
<keyword evidence="4" id="KW-0934">Plastid</keyword>
<dbReference type="GO" id="GO:0009507">
    <property type="term" value="C:chloroplast"/>
    <property type="evidence" value="ECO:0007669"/>
    <property type="project" value="UniProtKB-SubCell"/>
</dbReference>